<dbReference type="EMBL" id="LWBO01000010">
    <property type="protein sequence ID" value="OQP49549.1"/>
    <property type="molecule type" value="Genomic_DNA"/>
</dbReference>
<protein>
    <submittedName>
        <fullName evidence="1">Uncharacterized protein</fullName>
    </submittedName>
</protein>
<keyword evidence="2" id="KW-1185">Reference proteome</keyword>
<proteinExistence type="predicted"/>
<organism evidence="1 2">
    <name type="scientific">Niastella koreensis</name>
    <dbReference type="NCBI Taxonomy" id="354356"/>
    <lineage>
        <taxon>Bacteria</taxon>
        <taxon>Pseudomonadati</taxon>
        <taxon>Bacteroidota</taxon>
        <taxon>Chitinophagia</taxon>
        <taxon>Chitinophagales</taxon>
        <taxon>Chitinophagaceae</taxon>
        <taxon>Niastella</taxon>
    </lineage>
</organism>
<accession>A0ABX3NYS7</accession>
<evidence type="ECO:0000313" key="2">
    <source>
        <dbReference type="Proteomes" id="UP000192277"/>
    </source>
</evidence>
<dbReference type="RefSeq" id="WP_041346989.1">
    <property type="nucleotide sequence ID" value="NZ_LWBO01000010.1"/>
</dbReference>
<dbReference type="Proteomes" id="UP000192277">
    <property type="component" value="Unassembled WGS sequence"/>
</dbReference>
<comment type="caution">
    <text evidence="1">The sequence shown here is derived from an EMBL/GenBank/DDBJ whole genome shotgun (WGS) entry which is preliminary data.</text>
</comment>
<gene>
    <name evidence="1" type="ORF">A4D02_28570</name>
</gene>
<evidence type="ECO:0000313" key="1">
    <source>
        <dbReference type="EMBL" id="OQP49549.1"/>
    </source>
</evidence>
<name>A0ABX3NYS7_9BACT</name>
<sequence length="157" mass="17799">MEDDFYLYKKVPEDVYMRLRTKLGKEKTDIAEILSTLDVESSNLKTYFREGITISTQLATSSSSSPIPVKEKLQKFIFPEGVSYNREKGTFLTSKVNTLFEPIARLNSITDDDKNKQGSISAALSNWVGVAGQISNRFLNNLIDIQRLKYVINLHAK</sequence>
<reference evidence="1 2" key="1">
    <citation type="submission" date="2016-04" db="EMBL/GenBank/DDBJ databases">
        <authorList>
            <person name="Chen L."/>
            <person name="Zhuang W."/>
            <person name="Wang G."/>
        </authorList>
    </citation>
    <scope>NUCLEOTIDE SEQUENCE [LARGE SCALE GENOMIC DNA]</scope>
    <source>
        <strain evidence="2">GR20</strain>
    </source>
</reference>